<evidence type="ECO:0000313" key="2">
    <source>
        <dbReference type="Proteomes" id="UP000256964"/>
    </source>
</evidence>
<protein>
    <recommendedName>
        <fullName evidence="3">F-box domain-containing protein</fullName>
    </recommendedName>
</protein>
<dbReference type="OrthoDB" id="2745718at2759"/>
<dbReference type="SUPFAM" id="SSF50978">
    <property type="entry name" value="WD40 repeat-like"/>
    <property type="match status" value="1"/>
</dbReference>
<dbReference type="Proteomes" id="UP000256964">
    <property type="component" value="Unassembled WGS sequence"/>
</dbReference>
<dbReference type="InterPro" id="IPR036322">
    <property type="entry name" value="WD40_repeat_dom_sf"/>
</dbReference>
<organism evidence="1 2">
    <name type="scientific">Lentinus brumalis</name>
    <dbReference type="NCBI Taxonomy" id="2498619"/>
    <lineage>
        <taxon>Eukaryota</taxon>
        <taxon>Fungi</taxon>
        <taxon>Dikarya</taxon>
        <taxon>Basidiomycota</taxon>
        <taxon>Agaricomycotina</taxon>
        <taxon>Agaricomycetes</taxon>
        <taxon>Polyporales</taxon>
        <taxon>Polyporaceae</taxon>
        <taxon>Lentinus</taxon>
    </lineage>
</organism>
<sequence length="576" mass="65622">MHVAISWQPETYQFTPVWLVSIYVVSSLLIRQCLIPQIHRGGAISSLSLISEQSSFFANILTILKVCRTLQTTIDQSVGLLYQVQLEIEGLIDGPKGNLCTSDRLQLLLERRDRWLRLDWTNIVTLAAAKLVPETPLPYELQGGTFFNVTTYDGKFTMNMTRLPSIAGPRPTYESKNFDSQYVDITADPSQDLMVVLDVPGRLHVWSLSTCEPHPLANKPVLREEGTPEARMTGLSIAHDLVALVEWTGQVSATIWNWKTGAMILHGHGHDLPHLVTGLAWLSPDKFVVSDADTNSLLLFSLSSYDCVSPATPYTFATLFPYVRLQLPTIHDTWHLSFFQLETTPLLASVPKDRPFIPSPEHNIVVFTLQYATMDHTQVTGRYLGFVHARHLMSHLSGRGPPPERLEDIKVVPWTEWGPQNTRIMRNCFSRATYARYVHGQKVVYPSFRDTREDNRIQYIVVLDFNLHPKRLESIVGANGRLKETFDRRIKTELVREPEALERRVADSSGLHMVPLPPFAEKVTTCLPYVKTVKMVDKRPEKRTSHFMMDDERVIELNHRISQDDPNDAQVRVYTF</sequence>
<gene>
    <name evidence="1" type="ORF">OH76DRAFT_917779</name>
</gene>
<proteinExistence type="predicted"/>
<dbReference type="InterPro" id="IPR015943">
    <property type="entry name" value="WD40/YVTN_repeat-like_dom_sf"/>
</dbReference>
<reference evidence="1 2" key="1">
    <citation type="journal article" date="2018" name="Biotechnol. Biofuels">
        <title>Integrative visual omics of the white-rot fungus Polyporus brumalis exposes the biotechnological potential of its oxidative enzymes for delignifying raw plant biomass.</title>
        <authorList>
            <person name="Miyauchi S."/>
            <person name="Rancon A."/>
            <person name="Drula E."/>
            <person name="Hage H."/>
            <person name="Chaduli D."/>
            <person name="Favel A."/>
            <person name="Grisel S."/>
            <person name="Henrissat B."/>
            <person name="Herpoel-Gimbert I."/>
            <person name="Ruiz-Duenas F.J."/>
            <person name="Chevret D."/>
            <person name="Hainaut M."/>
            <person name="Lin J."/>
            <person name="Wang M."/>
            <person name="Pangilinan J."/>
            <person name="Lipzen A."/>
            <person name="Lesage-Meessen L."/>
            <person name="Navarro D."/>
            <person name="Riley R."/>
            <person name="Grigoriev I.V."/>
            <person name="Zhou S."/>
            <person name="Raouche S."/>
            <person name="Rosso M.N."/>
        </authorList>
    </citation>
    <scope>NUCLEOTIDE SEQUENCE [LARGE SCALE GENOMIC DNA]</scope>
    <source>
        <strain evidence="1 2">BRFM 1820</strain>
    </source>
</reference>
<name>A0A371D097_9APHY</name>
<dbReference type="STRING" id="139420.A0A371D097"/>
<dbReference type="AlphaFoldDB" id="A0A371D097"/>
<dbReference type="Gene3D" id="2.130.10.10">
    <property type="entry name" value="YVTN repeat-like/Quinoprotein amine dehydrogenase"/>
    <property type="match status" value="1"/>
</dbReference>
<dbReference type="EMBL" id="KZ857432">
    <property type="protein sequence ID" value="RDX45964.1"/>
    <property type="molecule type" value="Genomic_DNA"/>
</dbReference>
<keyword evidence="2" id="KW-1185">Reference proteome</keyword>
<evidence type="ECO:0008006" key="3">
    <source>
        <dbReference type="Google" id="ProtNLM"/>
    </source>
</evidence>
<evidence type="ECO:0000313" key="1">
    <source>
        <dbReference type="EMBL" id="RDX45964.1"/>
    </source>
</evidence>
<accession>A0A371D097</accession>